<dbReference type="RefSeq" id="WP_012860140.1">
    <property type="nucleotide sequence ID" value="NC_013517.1"/>
</dbReference>
<feature type="transmembrane region" description="Helical" evidence="9">
    <location>
        <begin position="140"/>
        <end position="160"/>
    </location>
</feature>
<dbReference type="InterPro" id="IPR004796">
    <property type="entry name" value="PTS_IIC_cello"/>
</dbReference>
<feature type="transmembrane region" description="Helical" evidence="9">
    <location>
        <begin position="319"/>
        <end position="338"/>
    </location>
</feature>
<dbReference type="InterPro" id="IPR004501">
    <property type="entry name" value="PTS_EIIC_3"/>
</dbReference>
<dbReference type="PROSITE" id="PS51105">
    <property type="entry name" value="PTS_EIIC_TYPE_3"/>
    <property type="match status" value="1"/>
</dbReference>
<dbReference type="AlphaFoldDB" id="D1APW6"/>
<evidence type="ECO:0000256" key="6">
    <source>
        <dbReference type="ARBA" id="ARBA00022989"/>
    </source>
</evidence>
<dbReference type="InterPro" id="IPR051088">
    <property type="entry name" value="PTS_Sugar-EIIC/EIIB"/>
</dbReference>
<keyword evidence="6 9" id="KW-1133">Transmembrane helix</keyword>
<keyword evidence="4 8" id="KW-0762">Sugar transport</keyword>
<evidence type="ECO:0000256" key="7">
    <source>
        <dbReference type="ARBA" id="ARBA00023136"/>
    </source>
</evidence>
<evidence type="ECO:0000256" key="2">
    <source>
        <dbReference type="ARBA" id="ARBA00022448"/>
    </source>
</evidence>
<organism evidence="11 12">
    <name type="scientific">Sebaldella termitidis (strain ATCC 33386 / NCTC 11300)</name>
    <dbReference type="NCBI Taxonomy" id="526218"/>
    <lineage>
        <taxon>Bacteria</taxon>
        <taxon>Fusobacteriati</taxon>
        <taxon>Fusobacteriota</taxon>
        <taxon>Fusobacteriia</taxon>
        <taxon>Fusobacteriales</taxon>
        <taxon>Leptotrichiaceae</taxon>
        <taxon>Sebaldella</taxon>
    </lineage>
</organism>
<dbReference type="GO" id="GO:0005886">
    <property type="term" value="C:plasma membrane"/>
    <property type="evidence" value="ECO:0007669"/>
    <property type="project" value="UniProtKB-SubCell"/>
</dbReference>
<dbReference type="GO" id="GO:0009401">
    <property type="term" value="P:phosphoenolpyruvate-dependent sugar phosphotransferase system"/>
    <property type="evidence" value="ECO:0007669"/>
    <property type="project" value="InterPro"/>
</dbReference>
<feature type="transmembrane region" description="Helical" evidence="9">
    <location>
        <begin position="383"/>
        <end position="411"/>
    </location>
</feature>
<keyword evidence="11" id="KW-0808">Transferase</keyword>
<keyword evidence="3 8" id="KW-1003">Cell membrane</keyword>
<feature type="transmembrane region" description="Helical" evidence="9">
    <location>
        <begin position="218"/>
        <end position="241"/>
    </location>
</feature>
<dbReference type="HOGENOM" id="CLU_029688_1_0_0"/>
<evidence type="ECO:0000313" key="12">
    <source>
        <dbReference type="Proteomes" id="UP000000845"/>
    </source>
</evidence>
<evidence type="ECO:0000313" key="11">
    <source>
        <dbReference type="EMBL" id="ACZ07544.1"/>
    </source>
</evidence>
<evidence type="ECO:0000256" key="9">
    <source>
        <dbReference type="SAM" id="Phobius"/>
    </source>
</evidence>
<dbReference type="PIRSF" id="PIRSF006351">
    <property type="entry name" value="PTS_EIIC-Cellobiose"/>
    <property type="match status" value="1"/>
</dbReference>
<dbReference type="STRING" id="526218.Sterm_0672"/>
<dbReference type="GO" id="GO:0008982">
    <property type="term" value="F:protein-N(PI)-phosphohistidine-sugar phosphotransferase activity"/>
    <property type="evidence" value="ECO:0007669"/>
    <property type="project" value="UniProtKB-UniRule"/>
</dbReference>
<evidence type="ECO:0000256" key="8">
    <source>
        <dbReference type="PIRNR" id="PIRNR006351"/>
    </source>
</evidence>
<dbReference type="KEGG" id="str:Sterm_0672"/>
<proteinExistence type="predicted"/>
<dbReference type="EMBL" id="CP001739">
    <property type="protein sequence ID" value="ACZ07544.1"/>
    <property type="molecule type" value="Genomic_DNA"/>
</dbReference>
<sequence length="434" mass="47280">MSKIMTILEERVAPAVNKIGGQRHLRAVRNGIISMLPLTIVGSFFVIFLNVPIPGYDELIAPIKASLDIPFRYTVGIMSIYVSFGIAHQLAKSYNLDELTSGFLAVAGFLISSVVPTQVSKGVEGVIAAGRWMPIAKLSASSLFGAILASIISVEIYRFFKEKDIVIKMPDGVPPAVSNSFAALFPAVAIILLFWTIRHLLGFDISEALSTLLAPLKGILAGNSLLGGLLTVFLILFFWVLGIHGPAILGPVIRPIWDATIAENMDAFTAGASAHALPNIFTEQFLQWFLWIGGSGMTLPLVFLFLISKSRFLKDLGKLSLLPGIFNINEPVIFGAPIVMNPILAIPFIIVPIICTIISYILTRVGMIPMMMAKLPFTVPAPIGALISTNWSVMACILVFVNFFIGLVIYYPFFKMYEKQLLEQEAAAKSTEEA</sequence>
<dbReference type="eggNOG" id="COG1455">
    <property type="taxonomic scope" value="Bacteria"/>
</dbReference>
<name>D1APW6_SEBTE</name>
<feature type="transmembrane region" description="Helical" evidence="9">
    <location>
        <begin position="180"/>
        <end position="197"/>
    </location>
</feature>
<evidence type="ECO:0000256" key="5">
    <source>
        <dbReference type="ARBA" id="ARBA00022692"/>
    </source>
</evidence>
<dbReference type="NCBIfam" id="TIGR00410">
    <property type="entry name" value="lacE"/>
    <property type="match status" value="1"/>
</dbReference>
<reference evidence="12" key="1">
    <citation type="submission" date="2009-09" db="EMBL/GenBank/DDBJ databases">
        <title>The complete chromosome of Sebaldella termitidis ATCC 33386.</title>
        <authorList>
            <consortium name="US DOE Joint Genome Institute (JGI-PGF)"/>
            <person name="Lucas S."/>
            <person name="Copeland A."/>
            <person name="Lapidus A."/>
            <person name="Glavina del Rio T."/>
            <person name="Dalin E."/>
            <person name="Tice H."/>
            <person name="Bruce D."/>
            <person name="Goodwin L."/>
            <person name="Pitluck S."/>
            <person name="Kyrpides N."/>
            <person name="Mavromatis K."/>
            <person name="Ivanova N."/>
            <person name="Mikhailova N."/>
            <person name="Sims D."/>
            <person name="Meincke L."/>
            <person name="Brettin T."/>
            <person name="Detter J.C."/>
            <person name="Han C."/>
            <person name="Larimer F."/>
            <person name="Land M."/>
            <person name="Hauser L."/>
            <person name="Markowitz V."/>
            <person name="Cheng J.F."/>
            <person name="Hugenholtz P."/>
            <person name="Woyke T."/>
            <person name="Wu D."/>
            <person name="Eisen J.A."/>
        </authorList>
    </citation>
    <scope>NUCLEOTIDE SEQUENCE [LARGE SCALE GENOMIC DNA]</scope>
    <source>
        <strain evidence="12">ATCC 33386 / NCTC 11300</strain>
    </source>
</reference>
<keyword evidence="12" id="KW-1185">Reference proteome</keyword>
<dbReference type="GO" id="GO:1901264">
    <property type="term" value="P:carbohydrate derivative transport"/>
    <property type="evidence" value="ECO:0007669"/>
    <property type="project" value="TreeGrafter"/>
</dbReference>
<dbReference type="Pfam" id="PF02378">
    <property type="entry name" value="PTS_EIIC"/>
    <property type="match status" value="1"/>
</dbReference>
<keyword evidence="2 8" id="KW-0813">Transport</keyword>
<comment type="function">
    <text evidence="8">The phosphoenolpyruvate-dependent sugar phosphotransferase system (PTS), a major carbohydrate active -transport system, catalyzes the phosphorylation of incoming sugar substrates concomitant with their translocation across the cell membrane.</text>
</comment>
<feature type="transmembrane region" description="Helical" evidence="9">
    <location>
        <begin position="71"/>
        <end position="91"/>
    </location>
</feature>
<feature type="transmembrane region" description="Helical" evidence="9">
    <location>
        <begin position="32"/>
        <end position="51"/>
    </location>
</feature>
<dbReference type="PANTHER" id="PTHR33989:SF11">
    <property type="entry name" value="LICHENAN PERMEASE IIC COMPONENT"/>
    <property type="match status" value="1"/>
</dbReference>
<feature type="transmembrane region" description="Helical" evidence="9">
    <location>
        <begin position="344"/>
        <end position="362"/>
    </location>
</feature>
<dbReference type="Proteomes" id="UP000000845">
    <property type="component" value="Chromosome"/>
</dbReference>
<comment type="subcellular location">
    <subcellularLocation>
        <location evidence="1">Cell membrane</location>
        <topology evidence="1">Multi-pass membrane protein</topology>
    </subcellularLocation>
</comment>
<feature type="domain" description="PTS EIIC type-3" evidence="10">
    <location>
        <begin position="8"/>
        <end position="413"/>
    </location>
</feature>
<dbReference type="PANTHER" id="PTHR33989">
    <property type="match status" value="1"/>
</dbReference>
<gene>
    <name evidence="11" type="ordered locus">Sterm_0672</name>
</gene>
<evidence type="ECO:0000256" key="1">
    <source>
        <dbReference type="ARBA" id="ARBA00004651"/>
    </source>
</evidence>
<evidence type="ECO:0000259" key="10">
    <source>
        <dbReference type="PROSITE" id="PS51105"/>
    </source>
</evidence>
<protein>
    <recommendedName>
        <fullName evidence="8">Permease IIC component</fullName>
    </recommendedName>
</protein>
<feature type="transmembrane region" description="Helical" evidence="9">
    <location>
        <begin position="288"/>
        <end position="307"/>
    </location>
</feature>
<accession>D1APW6</accession>
<reference evidence="11 12" key="2">
    <citation type="journal article" date="2010" name="Stand. Genomic Sci.">
        <title>Complete genome sequence of Sebaldella termitidis type strain (NCTC 11300).</title>
        <authorList>
            <person name="Harmon-Smith M."/>
            <person name="Celia L."/>
            <person name="Chertkov O."/>
            <person name="Lapidus A."/>
            <person name="Copeland A."/>
            <person name="Glavina Del Rio T."/>
            <person name="Nolan M."/>
            <person name="Lucas S."/>
            <person name="Tice H."/>
            <person name="Cheng J.F."/>
            <person name="Han C."/>
            <person name="Detter J.C."/>
            <person name="Bruce D."/>
            <person name="Goodwin L."/>
            <person name="Pitluck S."/>
            <person name="Pati A."/>
            <person name="Liolios K."/>
            <person name="Ivanova N."/>
            <person name="Mavromatis K."/>
            <person name="Mikhailova N."/>
            <person name="Chen A."/>
            <person name="Palaniappan K."/>
            <person name="Land M."/>
            <person name="Hauser L."/>
            <person name="Chang Y.J."/>
            <person name="Jeffries C.D."/>
            <person name="Brettin T."/>
            <person name="Goker M."/>
            <person name="Beck B."/>
            <person name="Bristow J."/>
            <person name="Eisen J.A."/>
            <person name="Markowitz V."/>
            <person name="Hugenholtz P."/>
            <person name="Kyrpides N.C."/>
            <person name="Klenk H.P."/>
            <person name="Chen F."/>
        </authorList>
    </citation>
    <scope>NUCLEOTIDE SEQUENCE [LARGE SCALE GENOMIC DNA]</scope>
    <source>
        <strain evidence="12">ATCC 33386 / NCTC 11300</strain>
    </source>
</reference>
<evidence type="ECO:0000256" key="3">
    <source>
        <dbReference type="ARBA" id="ARBA00022475"/>
    </source>
</evidence>
<evidence type="ECO:0000256" key="4">
    <source>
        <dbReference type="ARBA" id="ARBA00022597"/>
    </source>
</evidence>
<keyword evidence="7 8" id="KW-0472">Membrane</keyword>
<keyword evidence="5 9" id="KW-0812">Transmembrane</keyword>
<dbReference type="InterPro" id="IPR003352">
    <property type="entry name" value="PTS_EIIC"/>
</dbReference>